<evidence type="ECO:0000256" key="4">
    <source>
        <dbReference type="ARBA" id="ARBA00022840"/>
    </source>
</evidence>
<dbReference type="GO" id="GO:0016787">
    <property type="term" value="F:hydrolase activity"/>
    <property type="evidence" value="ECO:0007669"/>
    <property type="project" value="UniProtKB-KW"/>
</dbReference>
<keyword evidence="9" id="KW-0347">Helicase</keyword>
<dbReference type="RefSeq" id="WP_077412005.1">
    <property type="nucleotide sequence ID" value="NZ_JBHRTS010000006.1"/>
</dbReference>
<dbReference type="InterPro" id="IPR014001">
    <property type="entry name" value="Helicase_ATP-bd"/>
</dbReference>
<reference evidence="10" key="1">
    <citation type="journal article" date="2019" name="Int. J. Syst. Evol. Microbiol.">
        <title>The Global Catalogue of Microorganisms (GCM) 10K type strain sequencing project: providing services to taxonomists for standard genome sequencing and annotation.</title>
        <authorList>
            <consortium name="The Broad Institute Genomics Platform"/>
            <consortium name="The Broad Institute Genome Sequencing Center for Infectious Disease"/>
            <person name="Wu L."/>
            <person name="Ma J."/>
        </authorList>
    </citation>
    <scope>NUCLEOTIDE SEQUENCE [LARGE SCALE GENOMIC DNA]</scope>
    <source>
        <strain evidence="10">KCTC 42953</strain>
    </source>
</reference>
<keyword evidence="3 9" id="KW-0378">Hydrolase</keyword>
<evidence type="ECO:0000259" key="8">
    <source>
        <dbReference type="PROSITE" id="PS51193"/>
    </source>
</evidence>
<dbReference type="PANTHER" id="PTHR11472:SF34">
    <property type="entry name" value="REGULATOR OF TELOMERE ELONGATION HELICASE 1"/>
    <property type="match status" value="1"/>
</dbReference>
<dbReference type="PROSITE" id="PS51193">
    <property type="entry name" value="HELICASE_ATP_BIND_2"/>
    <property type="match status" value="1"/>
</dbReference>
<dbReference type="SUPFAM" id="SSF52540">
    <property type="entry name" value="P-loop containing nucleoside triphosphate hydrolases"/>
    <property type="match status" value="2"/>
</dbReference>
<dbReference type="InterPro" id="IPR027417">
    <property type="entry name" value="P-loop_NTPase"/>
</dbReference>
<comment type="similarity">
    <text evidence="5">Belongs to the helicase family. DinG subfamily.</text>
</comment>
<evidence type="ECO:0000256" key="3">
    <source>
        <dbReference type="ARBA" id="ARBA00022801"/>
    </source>
</evidence>
<evidence type="ECO:0000256" key="1">
    <source>
        <dbReference type="ARBA" id="ARBA00001966"/>
    </source>
</evidence>
<dbReference type="InterPro" id="IPR011545">
    <property type="entry name" value="DEAD/DEAH_box_helicase_dom"/>
</dbReference>
<gene>
    <name evidence="9" type="ORF">ACFODZ_12440</name>
</gene>
<dbReference type="Gene3D" id="3.40.50.300">
    <property type="entry name" value="P-loop containing nucleotide triphosphate hydrolases"/>
    <property type="match status" value="2"/>
</dbReference>
<dbReference type="EMBL" id="JBHRTS010000006">
    <property type="protein sequence ID" value="MFC3195052.1"/>
    <property type="molecule type" value="Genomic_DNA"/>
</dbReference>
<evidence type="ECO:0000313" key="9">
    <source>
        <dbReference type="EMBL" id="MFC3195052.1"/>
    </source>
</evidence>
<dbReference type="InterPro" id="IPR045028">
    <property type="entry name" value="DinG/Rad3-like"/>
</dbReference>
<dbReference type="InterPro" id="IPR014013">
    <property type="entry name" value="Helic_SF1/SF2_ATP-bd_DinG/Rad3"/>
</dbReference>
<dbReference type="Proteomes" id="UP001595533">
    <property type="component" value="Unassembled WGS sequence"/>
</dbReference>
<keyword evidence="4" id="KW-0067">ATP-binding</keyword>
<dbReference type="Pfam" id="PF00270">
    <property type="entry name" value="DEAD"/>
    <property type="match status" value="1"/>
</dbReference>
<dbReference type="SMART" id="SM00487">
    <property type="entry name" value="DEXDc"/>
    <property type="match status" value="1"/>
</dbReference>
<dbReference type="PANTHER" id="PTHR11472">
    <property type="entry name" value="DNA REPAIR DEAD HELICASE RAD3/XP-D SUBFAMILY MEMBER"/>
    <property type="match status" value="1"/>
</dbReference>
<dbReference type="Pfam" id="PF13307">
    <property type="entry name" value="Helicase_C_2"/>
    <property type="match status" value="1"/>
</dbReference>
<keyword evidence="2" id="KW-0547">Nucleotide-binding</keyword>
<evidence type="ECO:0000256" key="6">
    <source>
        <dbReference type="ARBA" id="ARBA00044969"/>
    </source>
</evidence>
<name>A0ABV7JD56_9GAMM</name>
<accession>A0ABV7JD56</accession>
<comment type="catalytic activity">
    <reaction evidence="7">
        <text>ATP + H2O = ADP + phosphate + H(+)</text>
        <dbReference type="Rhea" id="RHEA:13065"/>
        <dbReference type="ChEBI" id="CHEBI:15377"/>
        <dbReference type="ChEBI" id="CHEBI:15378"/>
        <dbReference type="ChEBI" id="CHEBI:30616"/>
        <dbReference type="ChEBI" id="CHEBI:43474"/>
        <dbReference type="ChEBI" id="CHEBI:456216"/>
        <dbReference type="EC" id="5.6.2.3"/>
    </reaction>
</comment>
<dbReference type="SMART" id="SM00491">
    <property type="entry name" value="HELICc2"/>
    <property type="match status" value="1"/>
</dbReference>
<organism evidence="9 10">
    <name type="scientific">Marinicella sediminis</name>
    <dbReference type="NCBI Taxonomy" id="1792834"/>
    <lineage>
        <taxon>Bacteria</taxon>
        <taxon>Pseudomonadati</taxon>
        <taxon>Pseudomonadota</taxon>
        <taxon>Gammaproteobacteria</taxon>
        <taxon>Lysobacterales</taxon>
        <taxon>Marinicellaceae</taxon>
        <taxon>Marinicella</taxon>
    </lineage>
</organism>
<evidence type="ECO:0000256" key="2">
    <source>
        <dbReference type="ARBA" id="ARBA00022741"/>
    </source>
</evidence>
<dbReference type="InterPro" id="IPR006555">
    <property type="entry name" value="ATP-dep_Helicase_C"/>
</dbReference>
<evidence type="ECO:0000256" key="7">
    <source>
        <dbReference type="ARBA" id="ARBA00048954"/>
    </source>
</evidence>
<proteinExistence type="inferred from homology"/>
<evidence type="ECO:0000313" key="10">
    <source>
        <dbReference type="Proteomes" id="UP001595533"/>
    </source>
</evidence>
<comment type="caution">
    <text evidence="9">The sequence shown here is derived from an EMBL/GenBank/DDBJ whole genome shotgun (WGS) entry which is preliminary data.</text>
</comment>
<feature type="domain" description="Helicase ATP-binding" evidence="8">
    <location>
        <begin position="12"/>
        <end position="297"/>
    </location>
</feature>
<dbReference type="GO" id="GO:0003678">
    <property type="term" value="F:DNA helicase activity"/>
    <property type="evidence" value="ECO:0007669"/>
    <property type="project" value="UniProtKB-EC"/>
</dbReference>
<keyword evidence="10" id="KW-1185">Reference proteome</keyword>
<dbReference type="EC" id="5.6.2.3" evidence="6"/>
<evidence type="ECO:0000256" key="5">
    <source>
        <dbReference type="ARBA" id="ARBA00038058"/>
    </source>
</evidence>
<sequence>MNVIDVLGDDGLLAQNISGFVPREQQIIMAEKIVEVIDQQDVLIAEAGTGTGKTFAYLVPALISGKKVIVSTGTKTLQDQLFTKDIPRLLTAMSLKIKARLLKGRNNYLCLHRYHKAALMPISRFPENKALFKHLRQWIYDTSLGEVSEFVDQVENRLLLANLTSTPENCLGSECDHYQDCFVYKARRKALDADLLVINHHLLFADMAIKQGGFGELLPNADLIVLDESHQVPEIAGRFFTHLFSSRQCKELLNDLLTEAGEVDAAFAAISEPHEHFKRALRDALLVMSQMPERESTRRLFQTPVVIEAFDLLMHQANTLLSALEPLVVQSTGLQNGYVRLAAMIDLLEDMRQQSDPAYVYWFEAREKYFALHKSPLDVADPLSEFRATMDAAWVLTSATLAVDQSFAHFQSQTGFEPAQTLLLDSPFDYQSQALMLLPKNLPEPNDFHFNQRMFEYLQPLIEQATGGVFMLFTSHRSLQMAASHFRQVSDRPLFVQGQADRNQMLEDFRAAGNGLLLGAASFWEGVDVSGTSLSCVIIDKLPFAHPGEPVLKARIEHINKHGGKAFYDLQIPKAIISLKQGAGRLIRGVDDRGVLVICDRRIISKSYGNRFLNSLPDMPVTHELDSAIRFMTQSTASNGH</sequence>
<protein>
    <recommendedName>
        <fullName evidence="6">DNA 5'-3' helicase</fullName>
        <ecNumber evidence="6">5.6.2.3</ecNumber>
    </recommendedName>
</protein>
<comment type="cofactor">
    <cofactor evidence="1">
        <name>[4Fe-4S] cluster</name>
        <dbReference type="ChEBI" id="CHEBI:49883"/>
    </cofactor>
</comment>